<evidence type="ECO:0000313" key="1">
    <source>
        <dbReference type="EMBL" id="GAA1695059.1"/>
    </source>
</evidence>
<evidence type="ECO:0000313" key="2">
    <source>
        <dbReference type="Proteomes" id="UP001500064"/>
    </source>
</evidence>
<organism evidence="1 2">
    <name type="scientific">Nonomuraea maheshkhaliensis</name>
    <dbReference type="NCBI Taxonomy" id="419590"/>
    <lineage>
        <taxon>Bacteria</taxon>
        <taxon>Bacillati</taxon>
        <taxon>Actinomycetota</taxon>
        <taxon>Actinomycetes</taxon>
        <taxon>Streptosporangiales</taxon>
        <taxon>Streptosporangiaceae</taxon>
        <taxon>Nonomuraea</taxon>
    </lineage>
</organism>
<comment type="caution">
    <text evidence="1">The sequence shown here is derived from an EMBL/GenBank/DDBJ whole genome shotgun (WGS) entry which is preliminary data.</text>
</comment>
<gene>
    <name evidence="1" type="ORF">GCM10009733_108410</name>
</gene>
<dbReference type="EMBL" id="BAAAMU010000207">
    <property type="protein sequence ID" value="GAA1695059.1"/>
    <property type="molecule type" value="Genomic_DNA"/>
</dbReference>
<protein>
    <recommendedName>
        <fullName evidence="3">Response regulator transcription factor</fullName>
    </recommendedName>
</protein>
<name>A0ABP4TWE7_9ACTN</name>
<dbReference type="RefSeq" id="WP_346115168.1">
    <property type="nucleotide sequence ID" value="NZ_BAAAMU010000207.1"/>
</dbReference>
<accession>A0ABP4TWE7</accession>
<keyword evidence="2" id="KW-1185">Reference proteome</keyword>
<evidence type="ECO:0008006" key="3">
    <source>
        <dbReference type="Google" id="ProtNLM"/>
    </source>
</evidence>
<reference evidence="2" key="1">
    <citation type="journal article" date="2019" name="Int. J. Syst. Evol. Microbiol.">
        <title>The Global Catalogue of Microorganisms (GCM) 10K type strain sequencing project: providing services to taxonomists for standard genome sequencing and annotation.</title>
        <authorList>
            <consortium name="The Broad Institute Genomics Platform"/>
            <consortium name="The Broad Institute Genome Sequencing Center for Infectious Disease"/>
            <person name="Wu L."/>
            <person name="Ma J."/>
        </authorList>
    </citation>
    <scope>NUCLEOTIDE SEQUENCE [LARGE SCALE GENOMIC DNA]</scope>
    <source>
        <strain evidence="2">JCM 13929</strain>
    </source>
</reference>
<sequence length="210" mass="21881">MRILMTESAPSHGAVAAALLALDEHDVAYCHPPEARPSPAPCAGMRPGGRCPLADGDVDLLVDIRLSPGPFTLREAGVMCALRAQVPVLVAGTPPEGTALDELVSTCHPADLVATCAQTVSPTGPAARRAIAEAVRPLLRTRGTRPQVQLAEVDGAVHVYLSFLSEISAALADEVRQEAARAYTRVTHGRFSVVAHVALLAGIQNASTGF</sequence>
<proteinExistence type="predicted"/>
<dbReference type="Proteomes" id="UP001500064">
    <property type="component" value="Unassembled WGS sequence"/>
</dbReference>